<organism evidence="2 3">
    <name type="scientific">Tanacetum coccineum</name>
    <dbReference type="NCBI Taxonomy" id="301880"/>
    <lineage>
        <taxon>Eukaryota</taxon>
        <taxon>Viridiplantae</taxon>
        <taxon>Streptophyta</taxon>
        <taxon>Embryophyta</taxon>
        <taxon>Tracheophyta</taxon>
        <taxon>Spermatophyta</taxon>
        <taxon>Magnoliopsida</taxon>
        <taxon>eudicotyledons</taxon>
        <taxon>Gunneridae</taxon>
        <taxon>Pentapetalae</taxon>
        <taxon>asterids</taxon>
        <taxon>campanulids</taxon>
        <taxon>Asterales</taxon>
        <taxon>Asteraceae</taxon>
        <taxon>Asteroideae</taxon>
        <taxon>Anthemideae</taxon>
        <taxon>Anthemidinae</taxon>
        <taxon>Tanacetum</taxon>
    </lineage>
</organism>
<dbReference type="Proteomes" id="UP001151760">
    <property type="component" value="Unassembled WGS sequence"/>
</dbReference>
<sequence length="485" mass="54568">MTGNKAYLAEFQDFNGGSVALGGCQFLGRRLISWQCKKQTIVATSTTEAEYVAAASCCGQVLWIQNQMLDYGFNFMNTKIYIDNESTICIVKNPVYHSKTKHIAIRHHFIRDAYEKKLIQVLKIHTDDNVADLLTKAFDVSRGLIGFRESLRRVIDGTEALLLPTLFILWLETVSTDSAKLVPLGKHNMVAYLEKSEGNAEFHEIIDFLTRSSIHHALTVSPVVSTTFVEQFWTPAKSKMINNVRHITAKVVGKPVSISEASIRRDLLFDDANRINSLPNQAIFDDIQLMGYEGDLTLLTFNKALFSPQWRFLFHTMNHCLSSKSTYWDQIPTNITTAVICLTSNQKYIFSKLIFDRMLRHLNAKKKFVMYPRFISIFLNKQLANVPVPLDHFPINTLTSKVFSFMVKKGKHFSGKVTPLFATMLVQPTKDEGAPLERPSKAQPTPSPAPTSEVPNEPQTDSSPAPTSEVPNEPQTDSSPAKTSE</sequence>
<evidence type="ECO:0000256" key="1">
    <source>
        <dbReference type="SAM" id="MobiDB-lite"/>
    </source>
</evidence>
<accession>A0ABQ5FDF0</accession>
<reference evidence="2" key="2">
    <citation type="submission" date="2022-01" db="EMBL/GenBank/DDBJ databases">
        <authorList>
            <person name="Yamashiro T."/>
            <person name="Shiraishi A."/>
            <person name="Satake H."/>
            <person name="Nakayama K."/>
        </authorList>
    </citation>
    <scope>NUCLEOTIDE SEQUENCE</scope>
</reference>
<dbReference type="PANTHER" id="PTHR11439">
    <property type="entry name" value="GAG-POL-RELATED RETROTRANSPOSON"/>
    <property type="match status" value="1"/>
</dbReference>
<proteinExistence type="predicted"/>
<gene>
    <name evidence="2" type="ORF">Tco_1004732</name>
</gene>
<dbReference type="PANTHER" id="PTHR11439:SF495">
    <property type="entry name" value="REVERSE TRANSCRIPTASE, RNA-DEPENDENT DNA POLYMERASE-RELATED"/>
    <property type="match status" value="1"/>
</dbReference>
<name>A0ABQ5FDF0_9ASTR</name>
<comment type="caution">
    <text evidence="2">The sequence shown here is derived from an EMBL/GenBank/DDBJ whole genome shotgun (WGS) entry which is preliminary data.</text>
</comment>
<evidence type="ECO:0000313" key="2">
    <source>
        <dbReference type="EMBL" id="GJT61199.1"/>
    </source>
</evidence>
<feature type="non-terminal residue" evidence="2">
    <location>
        <position position="485"/>
    </location>
</feature>
<dbReference type="PROSITE" id="PS51257">
    <property type="entry name" value="PROKAR_LIPOPROTEIN"/>
    <property type="match status" value="1"/>
</dbReference>
<reference evidence="2" key="1">
    <citation type="journal article" date="2022" name="Int. J. Mol. Sci.">
        <title>Draft Genome of Tanacetum Coccineum: Genomic Comparison of Closely Related Tanacetum-Family Plants.</title>
        <authorList>
            <person name="Yamashiro T."/>
            <person name="Shiraishi A."/>
            <person name="Nakayama K."/>
            <person name="Satake H."/>
        </authorList>
    </citation>
    <scope>NUCLEOTIDE SEQUENCE</scope>
</reference>
<feature type="region of interest" description="Disordered" evidence="1">
    <location>
        <begin position="431"/>
        <end position="485"/>
    </location>
</feature>
<dbReference type="EMBL" id="BQNB010017267">
    <property type="protein sequence ID" value="GJT61199.1"/>
    <property type="molecule type" value="Genomic_DNA"/>
</dbReference>
<keyword evidence="3" id="KW-1185">Reference proteome</keyword>
<dbReference type="CDD" id="cd09272">
    <property type="entry name" value="RNase_HI_RT_Ty1"/>
    <property type="match status" value="1"/>
</dbReference>
<evidence type="ECO:0000313" key="3">
    <source>
        <dbReference type="Proteomes" id="UP001151760"/>
    </source>
</evidence>
<feature type="compositionally biased region" description="Polar residues" evidence="1">
    <location>
        <begin position="453"/>
        <end position="485"/>
    </location>
</feature>
<protein>
    <submittedName>
        <fullName evidence="2">Uncharacterized protein</fullName>
    </submittedName>
</protein>
<feature type="compositionally biased region" description="Basic and acidic residues" evidence="1">
    <location>
        <begin position="431"/>
        <end position="440"/>
    </location>
</feature>